<sequence>MRELPEMVPHRDKGGNVEESLTHSIASVFCPSELRRRGYASRHMKDILYSDIGGQFYAGLGCLPRPENRHFVLPPAEMDKPAMAQLVGESELEALCLRDEDMIRKVMAAPSAARTRVVILSSRDHMLWHNRKEDFVTDYIFGKKPHAKNHHDEVKGHFRNVLYVLRLVVEGDETANKPYERQLPPLRDAYAEQAAALKTVLKAAQAEAAAWGLDEVNLWEASPLMKRLVEKSGLDATWVERQEDGIACARWASEGGDGADEPPFWLNNEYYAWC</sequence>
<accession>A0A0B4G699</accession>
<dbReference type="InterPro" id="IPR053013">
    <property type="entry name" value="LAT"/>
</dbReference>
<organism evidence="2 3">
    <name type="scientific">Metarhizium guizhouense (strain ARSEF 977)</name>
    <dbReference type="NCBI Taxonomy" id="1276136"/>
    <lineage>
        <taxon>Eukaryota</taxon>
        <taxon>Fungi</taxon>
        <taxon>Dikarya</taxon>
        <taxon>Ascomycota</taxon>
        <taxon>Pezizomycotina</taxon>
        <taxon>Sordariomycetes</taxon>
        <taxon>Hypocreomycetidae</taxon>
        <taxon>Hypocreales</taxon>
        <taxon>Clavicipitaceae</taxon>
        <taxon>Metarhizium</taxon>
    </lineage>
</organism>
<reference evidence="2 3" key="1">
    <citation type="journal article" date="2014" name="Proc. Natl. Acad. Sci. U.S.A.">
        <title>Trajectory and genomic determinants of fungal-pathogen speciation and host adaptation.</title>
        <authorList>
            <person name="Hu X."/>
            <person name="Xiao G."/>
            <person name="Zheng P."/>
            <person name="Shang Y."/>
            <person name="Su Y."/>
            <person name="Zhang X."/>
            <person name="Liu X."/>
            <person name="Zhan S."/>
            <person name="St Leger R.J."/>
            <person name="Wang C."/>
        </authorList>
    </citation>
    <scope>NUCLEOTIDE SEQUENCE [LARGE SCALE GENOMIC DNA]</scope>
    <source>
        <strain evidence="2 3">ARSEF 977</strain>
    </source>
</reference>
<dbReference type="HOGENOM" id="CLU_038171_1_0_1"/>
<feature type="domain" description="LYC1 C-terminal" evidence="1">
    <location>
        <begin position="70"/>
        <end position="274"/>
    </location>
</feature>
<comment type="caution">
    <text evidence="2">The sequence shown here is derived from an EMBL/GenBank/DDBJ whole genome shotgun (WGS) entry which is preliminary data.</text>
</comment>
<dbReference type="OrthoDB" id="2020070at2759"/>
<dbReference type="PANTHER" id="PTHR34815">
    <property type="entry name" value="LYSINE ACETYLTRANSFERASE"/>
    <property type="match status" value="1"/>
</dbReference>
<name>A0A0B4G699_METGA</name>
<dbReference type="InterPro" id="IPR055100">
    <property type="entry name" value="GNAT_LYC1-like"/>
</dbReference>
<keyword evidence="3" id="KW-1185">Reference proteome</keyword>
<dbReference type="Pfam" id="PF22998">
    <property type="entry name" value="GNAT_LYC1-like"/>
    <property type="match status" value="1"/>
</dbReference>
<dbReference type="AlphaFoldDB" id="A0A0B4G699"/>
<protein>
    <submittedName>
        <fullName evidence="2">N-acetyltransferase-like protein</fullName>
    </submittedName>
</protein>
<dbReference type="GO" id="GO:0016740">
    <property type="term" value="F:transferase activity"/>
    <property type="evidence" value="ECO:0007669"/>
    <property type="project" value="UniProtKB-KW"/>
</dbReference>
<evidence type="ECO:0000313" key="3">
    <source>
        <dbReference type="Proteomes" id="UP000031192"/>
    </source>
</evidence>
<dbReference type="EMBL" id="AZNH01000100">
    <property type="protein sequence ID" value="KID82165.1"/>
    <property type="molecule type" value="Genomic_DNA"/>
</dbReference>
<dbReference type="Proteomes" id="UP000031192">
    <property type="component" value="Unassembled WGS sequence"/>
</dbReference>
<evidence type="ECO:0000259" key="1">
    <source>
        <dbReference type="Pfam" id="PF22998"/>
    </source>
</evidence>
<dbReference type="PANTHER" id="PTHR34815:SF2">
    <property type="entry name" value="N-ACETYLTRANSFERASE DOMAIN-CONTAINING PROTEIN"/>
    <property type="match status" value="1"/>
</dbReference>
<proteinExistence type="predicted"/>
<gene>
    <name evidence="2" type="ORF">MGU_10516</name>
</gene>
<evidence type="ECO:0000313" key="2">
    <source>
        <dbReference type="EMBL" id="KID82165.1"/>
    </source>
</evidence>